<dbReference type="FunFam" id="2.40.30.170:FF:000010">
    <property type="entry name" value="Efflux RND transporter periplasmic adaptor subunit"/>
    <property type="match status" value="1"/>
</dbReference>
<dbReference type="GO" id="GO:0022857">
    <property type="term" value="F:transmembrane transporter activity"/>
    <property type="evidence" value="ECO:0007669"/>
    <property type="project" value="InterPro"/>
</dbReference>
<comment type="similarity">
    <text evidence="1">Belongs to the membrane fusion protein (MFP) (TC 8.A.1) family.</text>
</comment>
<dbReference type="PROSITE" id="PS51257">
    <property type="entry name" value="PROKAR_LIPOPROTEIN"/>
    <property type="match status" value="1"/>
</dbReference>
<dbReference type="Gene3D" id="2.40.50.100">
    <property type="match status" value="1"/>
</dbReference>
<dbReference type="GO" id="GO:0060003">
    <property type="term" value="P:copper ion export"/>
    <property type="evidence" value="ECO:0007669"/>
    <property type="project" value="TreeGrafter"/>
</dbReference>
<dbReference type="SUPFAM" id="SSF111369">
    <property type="entry name" value="HlyD-like secretion proteins"/>
    <property type="match status" value="1"/>
</dbReference>
<dbReference type="OrthoDB" id="9814657at2"/>
<name>A0A1L3J5W5_9FLAO</name>
<feature type="domain" description="CusB-like beta-barrel" evidence="3">
    <location>
        <begin position="237"/>
        <end position="307"/>
    </location>
</feature>
<dbReference type="Gene3D" id="2.40.420.20">
    <property type="match status" value="1"/>
</dbReference>
<dbReference type="InterPro" id="IPR051909">
    <property type="entry name" value="MFP_Cation_Efflux"/>
</dbReference>
<evidence type="ECO:0000313" key="5">
    <source>
        <dbReference type="EMBL" id="APG60511.1"/>
    </source>
</evidence>
<sequence length="394" mass="43911">MKIRSLLIIAIPLWAFISCGEKKETENGDAGTTEKEIKATITQEEVMLSQAQFDALNIEKGSLPTRVMNGYVEVNGELEVPPQNEANVTTVFGANITKILVIEGENVKKGQVLAYITHPDIVEIQSEFLKSYNDMELAEKEFERQEKLYNAGVGSGELFQRSEATFKSAKSKYNGLRSQIQLINLKPSTILNGNIQRNVPLVSPIDGAIQKVNVKTGQFVEAQTNLFEIVNTHHVHVDLMIFEKDVSKVKQGQKVKFTVESLPGTELTAEILSIGKTFEENPKALHAHAEIKNKPEDLIPGMYVRGRILINDEELTALPEDAIVRNDGKYFIFSVNKEGKDWSFKPIEVRVGTEDSGWVPIESLSPISEGTEISYNNAYYLMAEMQKGEGGHSH</sequence>
<evidence type="ECO:0000259" key="3">
    <source>
        <dbReference type="Pfam" id="PF25954"/>
    </source>
</evidence>
<reference evidence="5 6" key="1">
    <citation type="submission" date="2016-11" db="EMBL/GenBank/DDBJ databases">
        <title>Gramella sp. LPB0144 isolated from marine environment.</title>
        <authorList>
            <person name="Kim E."/>
            <person name="Yi H."/>
        </authorList>
    </citation>
    <scope>NUCLEOTIDE SEQUENCE [LARGE SCALE GENOMIC DNA]</scope>
    <source>
        <strain evidence="5 6">LPB0144</strain>
    </source>
</reference>
<dbReference type="KEGG" id="grl:LPB144_08895"/>
<evidence type="ECO:0000313" key="6">
    <source>
        <dbReference type="Proteomes" id="UP000182510"/>
    </source>
</evidence>
<dbReference type="Gene3D" id="2.40.30.170">
    <property type="match status" value="1"/>
</dbReference>
<dbReference type="PANTHER" id="PTHR30097">
    <property type="entry name" value="CATION EFFLUX SYSTEM PROTEIN CUSB"/>
    <property type="match status" value="1"/>
</dbReference>
<accession>A0A1L3J5W5</accession>
<evidence type="ECO:0000259" key="4">
    <source>
        <dbReference type="Pfam" id="PF25973"/>
    </source>
</evidence>
<dbReference type="Pfam" id="PF25954">
    <property type="entry name" value="Beta-barrel_RND_2"/>
    <property type="match status" value="1"/>
</dbReference>
<dbReference type="PANTHER" id="PTHR30097:SF4">
    <property type="entry name" value="SLR6042 PROTEIN"/>
    <property type="match status" value="1"/>
</dbReference>
<dbReference type="NCBIfam" id="TIGR01730">
    <property type="entry name" value="RND_mfp"/>
    <property type="match status" value="1"/>
</dbReference>
<protein>
    <submittedName>
        <fullName evidence="5">Efflux transporter periplasmic adaptor subunit</fullName>
    </submittedName>
</protein>
<dbReference type="GO" id="GO:0030313">
    <property type="term" value="C:cell envelope"/>
    <property type="evidence" value="ECO:0007669"/>
    <property type="project" value="TreeGrafter"/>
</dbReference>
<dbReference type="Pfam" id="PF25973">
    <property type="entry name" value="BSH_CzcB"/>
    <property type="match status" value="1"/>
</dbReference>
<feature type="domain" description="CzcB-like barrel-sandwich hybrid" evidence="4">
    <location>
        <begin position="86"/>
        <end position="230"/>
    </location>
</feature>
<organism evidence="5 6">
    <name type="scientific">Christiangramia salexigens</name>
    <dbReference type="NCBI Taxonomy" id="1913577"/>
    <lineage>
        <taxon>Bacteria</taxon>
        <taxon>Pseudomonadati</taxon>
        <taxon>Bacteroidota</taxon>
        <taxon>Flavobacteriia</taxon>
        <taxon>Flavobacteriales</taxon>
        <taxon>Flavobacteriaceae</taxon>
        <taxon>Christiangramia</taxon>
    </lineage>
</organism>
<keyword evidence="2" id="KW-0813">Transport</keyword>
<gene>
    <name evidence="5" type="ORF">LPB144_08895</name>
</gene>
<keyword evidence="6" id="KW-1185">Reference proteome</keyword>
<dbReference type="GO" id="GO:0015679">
    <property type="term" value="P:plasma membrane copper ion transport"/>
    <property type="evidence" value="ECO:0007669"/>
    <property type="project" value="TreeGrafter"/>
</dbReference>
<dbReference type="InterPro" id="IPR058792">
    <property type="entry name" value="Beta-barrel_RND_2"/>
</dbReference>
<dbReference type="Proteomes" id="UP000182510">
    <property type="component" value="Chromosome"/>
</dbReference>
<dbReference type="EMBL" id="CP018153">
    <property type="protein sequence ID" value="APG60511.1"/>
    <property type="molecule type" value="Genomic_DNA"/>
</dbReference>
<dbReference type="AlphaFoldDB" id="A0A1L3J5W5"/>
<dbReference type="InterPro" id="IPR058647">
    <property type="entry name" value="BSH_CzcB-like"/>
</dbReference>
<proteinExistence type="inferred from homology"/>
<dbReference type="InterPro" id="IPR006143">
    <property type="entry name" value="RND_pump_MFP"/>
</dbReference>
<dbReference type="GO" id="GO:0016020">
    <property type="term" value="C:membrane"/>
    <property type="evidence" value="ECO:0007669"/>
    <property type="project" value="InterPro"/>
</dbReference>
<evidence type="ECO:0000256" key="1">
    <source>
        <dbReference type="ARBA" id="ARBA00009477"/>
    </source>
</evidence>
<dbReference type="RefSeq" id="WP_072553180.1">
    <property type="nucleotide sequence ID" value="NZ_CP018153.1"/>
</dbReference>
<dbReference type="STRING" id="1913577.LPB144_08895"/>
<evidence type="ECO:0000256" key="2">
    <source>
        <dbReference type="ARBA" id="ARBA00022448"/>
    </source>
</evidence>